<dbReference type="EMBL" id="JAINUL010000001">
    <property type="protein sequence ID" value="MCC0100659.1"/>
    <property type="molecule type" value="Genomic_DNA"/>
</dbReference>
<dbReference type="InterPro" id="IPR013324">
    <property type="entry name" value="RNA_pol_sigma_r3/r4-like"/>
</dbReference>
<comment type="caution">
    <text evidence="8">The sequence shown here is derived from an EMBL/GenBank/DDBJ whole genome shotgun (WGS) entry which is preliminary data.</text>
</comment>
<dbReference type="SUPFAM" id="SSF88946">
    <property type="entry name" value="Sigma2 domain of RNA polymerase sigma factors"/>
    <property type="match status" value="1"/>
</dbReference>
<keyword evidence="5" id="KW-0804">Transcription</keyword>
<evidence type="ECO:0000259" key="6">
    <source>
        <dbReference type="Pfam" id="PF04542"/>
    </source>
</evidence>
<dbReference type="Gene3D" id="1.10.1740.10">
    <property type="match status" value="1"/>
</dbReference>
<dbReference type="InterPro" id="IPR039425">
    <property type="entry name" value="RNA_pol_sigma-70-like"/>
</dbReference>
<dbReference type="Pfam" id="PF08281">
    <property type="entry name" value="Sigma70_r4_2"/>
    <property type="match status" value="1"/>
</dbReference>
<protein>
    <submittedName>
        <fullName evidence="8">Sigma-70 family RNA polymerase sigma factor</fullName>
    </submittedName>
</protein>
<keyword evidence="3" id="KW-0731">Sigma factor</keyword>
<proteinExistence type="inferred from homology"/>
<evidence type="ECO:0000259" key="7">
    <source>
        <dbReference type="Pfam" id="PF08281"/>
    </source>
</evidence>
<dbReference type="InterPro" id="IPR013325">
    <property type="entry name" value="RNA_pol_sigma_r2"/>
</dbReference>
<reference evidence="8 9" key="1">
    <citation type="submission" date="2021-08" db="EMBL/GenBank/DDBJ databases">
        <title>Genomic Architecture of Streptomyces flavotricini NGL1 and Streptomyces erythrochromogenes HMS4 With Differential Plant Beneficial attributes and laccase production capabilities.</title>
        <authorList>
            <person name="Salwan R."/>
            <person name="Kaur R."/>
            <person name="Sharma V."/>
        </authorList>
    </citation>
    <scope>NUCLEOTIDE SEQUENCE [LARGE SCALE GENOMIC DNA]</scope>
    <source>
        <strain evidence="8 9">NGL1</strain>
    </source>
</reference>
<evidence type="ECO:0000256" key="2">
    <source>
        <dbReference type="ARBA" id="ARBA00023015"/>
    </source>
</evidence>
<dbReference type="Gene3D" id="1.10.10.10">
    <property type="entry name" value="Winged helix-like DNA-binding domain superfamily/Winged helix DNA-binding domain"/>
    <property type="match status" value="1"/>
</dbReference>
<organism evidence="8 9">
    <name type="scientific">Streptomyces flavotricini</name>
    <dbReference type="NCBI Taxonomy" id="66888"/>
    <lineage>
        <taxon>Bacteria</taxon>
        <taxon>Bacillati</taxon>
        <taxon>Actinomycetota</taxon>
        <taxon>Actinomycetes</taxon>
        <taxon>Kitasatosporales</taxon>
        <taxon>Streptomycetaceae</taxon>
        <taxon>Streptomyces</taxon>
    </lineage>
</organism>
<feature type="domain" description="RNA polymerase sigma factor 70 region 4 type 2" evidence="7">
    <location>
        <begin position="154"/>
        <end position="205"/>
    </location>
</feature>
<dbReference type="RefSeq" id="WP_229344496.1">
    <property type="nucleotide sequence ID" value="NZ_JAINUL010000001.1"/>
</dbReference>
<dbReference type="SUPFAM" id="SSF88659">
    <property type="entry name" value="Sigma3 and sigma4 domains of RNA polymerase sigma factors"/>
    <property type="match status" value="1"/>
</dbReference>
<dbReference type="PANTHER" id="PTHR43133:SF8">
    <property type="entry name" value="RNA POLYMERASE SIGMA FACTOR HI_1459-RELATED"/>
    <property type="match status" value="1"/>
</dbReference>
<evidence type="ECO:0000256" key="3">
    <source>
        <dbReference type="ARBA" id="ARBA00023082"/>
    </source>
</evidence>
<keyword evidence="4" id="KW-0238">DNA-binding</keyword>
<comment type="similarity">
    <text evidence="1">Belongs to the sigma-70 factor family. ECF subfamily.</text>
</comment>
<keyword evidence="2" id="KW-0805">Transcription regulation</keyword>
<dbReference type="Pfam" id="PF04542">
    <property type="entry name" value="Sigma70_r2"/>
    <property type="match status" value="1"/>
</dbReference>
<sequence>MVTLTSDFPCARTGCANGAAVSCAECPWGPAVMEVKPQPITPLADLDPWILPRELSAFHDAHRLDFLQYARIKGMDHEDAEDVVSKTFLTLYQAGQSFLKANKPQAFAFKVLKDTIADHFRRTDRRPRTQALTDEVQHPRSVAGSIEEVICRTDIERALTRLPPRQADCLRLSLLLELSRQQISQYLGISPSAVSSHLSEGRRDLQEQLANYQPQRAEQGGRR</sequence>
<dbReference type="NCBIfam" id="TIGR02937">
    <property type="entry name" value="sigma70-ECF"/>
    <property type="match status" value="1"/>
</dbReference>
<feature type="domain" description="RNA polymerase sigma-70 region 2" evidence="6">
    <location>
        <begin position="62"/>
        <end position="126"/>
    </location>
</feature>
<dbReference type="InterPro" id="IPR014284">
    <property type="entry name" value="RNA_pol_sigma-70_dom"/>
</dbReference>
<evidence type="ECO:0000256" key="4">
    <source>
        <dbReference type="ARBA" id="ARBA00023125"/>
    </source>
</evidence>
<evidence type="ECO:0000256" key="5">
    <source>
        <dbReference type="ARBA" id="ARBA00023163"/>
    </source>
</evidence>
<keyword evidence="9" id="KW-1185">Reference proteome</keyword>
<accession>A0ABS8EIU3</accession>
<evidence type="ECO:0000256" key="1">
    <source>
        <dbReference type="ARBA" id="ARBA00010641"/>
    </source>
</evidence>
<gene>
    <name evidence="8" type="ORF">K7B10_39095</name>
</gene>
<dbReference type="PANTHER" id="PTHR43133">
    <property type="entry name" value="RNA POLYMERASE ECF-TYPE SIGMA FACTO"/>
    <property type="match status" value="1"/>
</dbReference>
<dbReference type="InterPro" id="IPR007627">
    <property type="entry name" value="RNA_pol_sigma70_r2"/>
</dbReference>
<evidence type="ECO:0000313" key="8">
    <source>
        <dbReference type="EMBL" id="MCC0100659.1"/>
    </source>
</evidence>
<dbReference type="InterPro" id="IPR013249">
    <property type="entry name" value="RNA_pol_sigma70_r4_t2"/>
</dbReference>
<evidence type="ECO:0000313" key="9">
    <source>
        <dbReference type="Proteomes" id="UP001520654"/>
    </source>
</evidence>
<dbReference type="InterPro" id="IPR036388">
    <property type="entry name" value="WH-like_DNA-bd_sf"/>
</dbReference>
<dbReference type="Proteomes" id="UP001520654">
    <property type="component" value="Unassembled WGS sequence"/>
</dbReference>
<name>A0ABS8EIU3_9ACTN</name>